<dbReference type="PROSITE" id="PS01042">
    <property type="entry name" value="HOMOSER_DHGENASE"/>
    <property type="match status" value="1"/>
</dbReference>
<keyword evidence="15" id="KW-1185">Reference proteome</keyword>
<evidence type="ECO:0000256" key="3">
    <source>
        <dbReference type="ARBA" id="ARBA00006753"/>
    </source>
</evidence>
<sequence>MHKDLNIGLFGFGVVGQGLYDVLRNSRGIKASIAKICVKDRTKKRKLPAEAFTFDKYDLLNNPDIDIIVELIDDAEEAFKIVSEAMKKGKSVVTANKKMVAQHLEELVQLQEENHVSLLYEASCCGSIPIIRNLEEYYDNELLYSVSGIFNGSSNYILSKIFNEGLAYDLALKQAQELGFAETDPTLDVGGFDPKYKVTIIAAHAYGLFLNPDDIFNIGIQNLSQHDIQYAKEKGYKIKLVPHVTKIDAATISLLVMPQFVDRHHPLYNVENENNGVIVEAAFSEKQFFSGKGAGGYPTGSAVLSDISALTYGYKYEYKKHLQHIEVRSTNNIEVEVYLRYTNKHLLQQIPFVSISEKFSGKDFRYIIGYVNLETLLQNQDLLRASDAFLVSTGNFKSITAQEEHAAKENIVLTKEALAD</sequence>
<dbReference type="UniPathway" id="UPA00050">
    <property type="reaction ID" value="UER00063"/>
</dbReference>
<accession>A0A5M6DJ38</accession>
<dbReference type="NCBIfam" id="NF004976">
    <property type="entry name" value="PRK06349.1"/>
    <property type="match status" value="1"/>
</dbReference>
<dbReference type="Pfam" id="PF03447">
    <property type="entry name" value="NAD_binding_3"/>
    <property type="match status" value="1"/>
</dbReference>
<dbReference type="InterPro" id="IPR036291">
    <property type="entry name" value="NAD(P)-bd_dom_sf"/>
</dbReference>
<dbReference type="Gene3D" id="3.40.50.720">
    <property type="entry name" value="NAD(P)-binding Rossmann-like Domain"/>
    <property type="match status" value="1"/>
</dbReference>
<protein>
    <recommendedName>
        <fullName evidence="5 10">Homoserine dehydrogenase</fullName>
        <ecNumber evidence="4 10">1.1.1.3</ecNumber>
    </recommendedName>
</protein>
<keyword evidence="6 10" id="KW-0028">Amino-acid biosynthesis</keyword>
<evidence type="ECO:0000256" key="7">
    <source>
        <dbReference type="ARBA" id="ARBA00022697"/>
    </source>
</evidence>
<dbReference type="Proteomes" id="UP000323426">
    <property type="component" value="Unassembled WGS sequence"/>
</dbReference>
<dbReference type="SUPFAM" id="SSF51735">
    <property type="entry name" value="NAD(P)-binding Rossmann-fold domains"/>
    <property type="match status" value="1"/>
</dbReference>
<evidence type="ECO:0000256" key="8">
    <source>
        <dbReference type="ARBA" id="ARBA00023002"/>
    </source>
</evidence>
<evidence type="ECO:0000256" key="6">
    <source>
        <dbReference type="ARBA" id="ARBA00022605"/>
    </source>
</evidence>
<proteinExistence type="inferred from homology"/>
<dbReference type="UniPathway" id="UPA00051">
    <property type="reaction ID" value="UER00465"/>
</dbReference>
<dbReference type="EC" id="1.1.1.3" evidence="4 10"/>
<dbReference type="RefSeq" id="WP_150088176.1">
    <property type="nucleotide sequence ID" value="NZ_VWSF01000005.1"/>
</dbReference>
<gene>
    <name evidence="14" type="ORF">F0145_09570</name>
</gene>
<comment type="similarity">
    <text evidence="3 11">Belongs to the homoserine dehydrogenase family.</text>
</comment>
<dbReference type="InterPro" id="IPR001342">
    <property type="entry name" value="HDH_cat"/>
</dbReference>
<comment type="catalytic activity">
    <reaction evidence="10">
        <text>L-homoserine + NADP(+) = L-aspartate 4-semialdehyde + NADPH + H(+)</text>
        <dbReference type="Rhea" id="RHEA:15761"/>
        <dbReference type="ChEBI" id="CHEBI:15378"/>
        <dbReference type="ChEBI" id="CHEBI:57476"/>
        <dbReference type="ChEBI" id="CHEBI:57783"/>
        <dbReference type="ChEBI" id="CHEBI:58349"/>
        <dbReference type="ChEBI" id="CHEBI:537519"/>
        <dbReference type="EC" id="1.1.1.3"/>
    </reaction>
</comment>
<dbReference type="FunFam" id="3.30.360.10:FF:000005">
    <property type="entry name" value="Homoserine dehydrogenase"/>
    <property type="match status" value="1"/>
</dbReference>
<evidence type="ECO:0000256" key="2">
    <source>
        <dbReference type="ARBA" id="ARBA00005062"/>
    </source>
</evidence>
<comment type="caution">
    <text evidence="14">The sequence shown here is derived from an EMBL/GenBank/DDBJ whole genome shotgun (WGS) entry which is preliminary data.</text>
</comment>
<evidence type="ECO:0000259" key="12">
    <source>
        <dbReference type="Pfam" id="PF00742"/>
    </source>
</evidence>
<evidence type="ECO:0000256" key="1">
    <source>
        <dbReference type="ARBA" id="ARBA00005056"/>
    </source>
</evidence>
<keyword evidence="8 10" id="KW-0560">Oxidoreductase</keyword>
<dbReference type="AlphaFoldDB" id="A0A5M6DJ38"/>
<keyword evidence="9 10" id="KW-0486">Methionine biosynthesis</keyword>
<keyword evidence="7 10" id="KW-0791">Threonine biosynthesis</keyword>
<dbReference type="GO" id="GO:0009086">
    <property type="term" value="P:methionine biosynthetic process"/>
    <property type="evidence" value="ECO:0007669"/>
    <property type="project" value="UniProtKB-KW"/>
</dbReference>
<dbReference type="Pfam" id="PF00742">
    <property type="entry name" value="Homoserine_dh"/>
    <property type="match status" value="1"/>
</dbReference>
<dbReference type="EMBL" id="VWSF01000005">
    <property type="protein sequence ID" value="KAA5547554.1"/>
    <property type="molecule type" value="Genomic_DNA"/>
</dbReference>
<dbReference type="PANTHER" id="PTHR43331:SF1">
    <property type="entry name" value="HOMOSERINE DEHYDROGENASE"/>
    <property type="match status" value="1"/>
</dbReference>
<dbReference type="SUPFAM" id="SSF55347">
    <property type="entry name" value="Glyceraldehyde-3-phosphate dehydrogenase-like, C-terminal domain"/>
    <property type="match status" value="1"/>
</dbReference>
<feature type="domain" description="Homoserine dehydrogenase catalytic" evidence="12">
    <location>
        <begin position="129"/>
        <end position="307"/>
    </location>
</feature>
<evidence type="ECO:0000313" key="15">
    <source>
        <dbReference type="Proteomes" id="UP000323426"/>
    </source>
</evidence>
<dbReference type="InterPro" id="IPR005106">
    <property type="entry name" value="Asp/hSer_DH_NAD-bd"/>
</dbReference>
<dbReference type="GO" id="GO:0050661">
    <property type="term" value="F:NADP binding"/>
    <property type="evidence" value="ECO:0007669"/>
    <property type="project" value="InterPro"/>
</dbReference>
<dbReference type="PANTHER" id="PTHR43331">
    <property type="entry name" value="HOMOSERINE DEHYDROGENASE"/>
    <property type="match status" value="1"/>
</dbReference>
<comment type="pathway">
    <text evidence="2 10">Amino-acid biosynthesis; L-methionine biosynthesis via de novo pathway; L-homoserine from L-aspartate: step 3/3.</text>
</comment>
<evidence type="ECO:0000256" key="9">
    <source>
        <dbReference type="ARBA" id="ARBA00023167"/>
    </source>
</evidence>
<evidence type="ECO:0000313" key="14">
    <source>
        <dbReference type="EMBL" id="KAA5547554.1"/>
    </source>
</evidence>
<reference evidence="14 15" key="1">
    <citation type="submission" date="2019-09" db="EMBL/GenBank/DDBJ databases">
        <title>Genome sequence and assembly of Adhaeribacter sp.</title>
        <authorList>
            <person name="Chhetri G."/>
        </authorList>
    </citation>
    <scope>NUCLEOTIDE SEQUENCE [LARGE SCALE GENOMIC DNA]</scope>
    <source>
        <strain evidence="14 15">DK36</strain>
    </source>
</reference>
<organism evidence="14 15">
    <name type="scientific">Adhaeribacter rhizoryzae</name>
    <dbReference type="NCBI Taxonomy" id="2607907"/>
    <lineage>
        <taxon>Bacteria</taxon>
        <taxon>Pseudomonadati</taxon>
        <taxon>Bacteroidota</taxon>
        <taxon>Cytophagia</taxon>
        <taxon>Cytophagales</taxon>
        <taxon>Hymenobacteraceae</taxon>
        <taxon>Adhaeribacter</taxon>
    </lineage>
</organism>
<keyword evidence="10" id="KW-0521">NADP</keyword>
<name>A0A5M6DJ38_9BACT</name>
<comment type="pathway">
    <text evidence="1 10">Amino-acid biosynthesis; L-threonine biosynthesis; L-threonine from L-aspartate: step 3/5.</text>
</comment>
<dbReference type="GO" id="GO:0004412">
    <property type="term" value="F:homoserine dehydrogenase activity"/>
    <property type="evidence" value="ECO:0007669"/>
    <property type="project" value="UniProtKB-EC"/>
</dbReference>
<evidence type="ECO:0000256" key="4">
    <source>
        <dbReference type="ARBA" id="ARBA00013213"/>
    </source>
</evidence>
<evidence type="ECO:0000256" key="5">
    <source>
        <dbReference type="ARBA" id="ARBA00013376"/>
    </source>
</evidence>
<evidence type="ECO:0000259" key="13">
    <source>
        <dbReference type="Pfam" id="PF03447"/>
    </source>
</evidence>
<dbReference type="GO" id="GO:0009088">
    <property type="term" value="P:threonine biosynthetic process"/>
    <property type="evidence" value="ECO:0007669"/>
    <property type="project" value="UniProtKB-UniPathway"/>
</dbReference>
<evidence type="ECO:0000256" key="11">
    <source>
        <dbReference type="RuleBase" id="RU004171"/>
    </source>
</evidence>
<evidence type="ECO:0000256" key="10">
    <source>
        <dbReference type="RuleBase" id="RU000579"/>
    </source>
</evidence>
<feature type="domain" description="Aspartate/homoserine dehydrogenase NAD-binding" evidence="13">
    <location>
        <begin position="11"/>
        <end position="121"/>
    </location>
</feature>
<dbReference type="Gene3D" id="3.30.360.10">
    <property type="entry name" value="Dihydrodipicolinate Reductase, domain 2"/>
    <property type="match status" value="1"/>
</dbReference>
<dbReference type="InterPro" id="IPR019811">
    <property type="entry name" value="HDH_CS"/>
</dbReference>